<protein>
    <submittedName>
        <fullName evidence="2">MazG nucleotide pyrophosphohydrolase domain protein</fullName>
    </submittedName>
</protein>
<sequence>MTGNRDGDHVPDPGDGALSLADGRLWHGDRVVSDFDVLFLAEDRDGAARISHKQAGELLFLNSRPLVRSSVADEGLHGQLLHRQLCSDVSWGRASVLCGHACEGAGSDLLAGSDTRGDRRAEEVGRLRGAPLRDVQRTLDSVYGRMTREQALMWTMEELGELAQAMRRHESPQRISEELGQVAAWVFCLGNIVEADVGVALETAVQAEVWRQYREHGALRPAGRAS</sequence>
<keyword evidence="2" id="KW-0378">Hydrolase</keyword>
<comment type="caution">
    <text evidence="2">The sequence shown here is derived from an EMBL/GenBank/DDBJ whole genome shotgun (WGS) entry which is preliminary data.</text>
</comment>
<name>A0A251YE21_9MICO</name>
<dbReference type="InterPro" id="IPR004518">
    <property type="entry name" value="MazG-like_dom"/>
</dbReference>
<accession>A0A251YE21</accession>
<proteinExistence type="predicted"/>
<evidence type="ECO:0000313" key="2">
    <source>
        <dbReference type="EMBL" id="OUE22500.1"/>
    </source>
</evidence>
<dbReference type="GO" id="GO:0016787">
    <property type="term" value="F:hydrolase activity"/>
    <property type="evidence" value="ECO:0007669"/>
    <property type="project" value="UniProtKB-KW"/>
</dbReference>
<dbReference type="SUPFAM" id="SSF101386">
    <property type="entry name" value="all-alpha NTP pyrophosphatases"/>
    <property type="match status" value="1"/>
</dbReference>
<gene>
    <name evidence="2" type="ORF">BFL34_00025</name>
</gene>
<dbReference type="AlphaFoldDB" id="A0A251YE21"/>
<evidence type="ECO:0000313" key="3">
    <source>
        <dbReference type="Proteomes" id="UP000194837"/>
    </source>
</evidence>
<dbReference type="Proteomes" id="UP000194837">
    <property type="component" value="Unassembled WGS sequence"/>
</dbReference>
<dbReference type="Gene3D" id="1.10.287.1080">
    <property type="entry name" value="MazG-like"/>
    <property type="match status" value="1"/>
</dbReference>
<evidence type="ECO:0000259" key="1">
    <source>
        <dbReference type="Pfam" id="PF03819"/>
    </source>
</evidence>
<reference evidence="2 3" key="1">
    <citation type="submission" date="2016-08" db="EMBL/GenBank/DDBJ databases">
        <title>Genome sequence of Clavibacter michiganensis spp strain CFBP7494.</title>
        <authorList>
            <person name="Thapa S.P."/>
            <person name="Coaker G."/>
            <person name="Jacques M.-A."/>
        </authorList>
    </citation>
    <scope>NUCLEOTIDE SEQUENCE [LARGE SCALE GENOMIC DNA]</scope>
    <source>
        <strain evidence="2">CFBP7494</strain>
    </source>
</reference>
<dbReference type="Pfam" id="PF03819">
    <property type="entry name" value="MazG"/>
    <property type="match status" value="1"/>
</dbReference>
<feature type="domain" description="NTP pyrophosphohydrolase MazG-like" evidence="1">
    <location>
        <begin position="147"/>
        <end position="207"/>
    </location>
</feature>
<organism evidence="2 3">
    <name type="scientific">Clavibacter michiganensis</name>
    <dbReference type="NCBI Taxonomy" id="28447"/>
    <lineage>
        <taxon>Bacteria</taxon>
        <taxon>Bacillati</taxon>
        <taxon>Actinomycetota</taxon>
        <taxon>Actinomycetes</taxon>
        <taxon>Micrococcales</taxon>
        <taxon>Microbacteriaceae</taxon>
        <taxon>Clavibacter</taxon>
    </lineage>
</organism>
<dbReference type="EMBL" id="MDJW01000002">
    <property type="protein sequence ID" value="OUE22500.1"/>
    <property type="molecule type" value="Genomic_DNA"/>
</dbReference>